<protein>
    <submittedName>
        <fullName evidence="2">Uncharacterized protein</fullName>
    </submittedName>
</protein>
<feature type="compositionally biased region" description="Low complexity" evidence="1">
    <location>
        <begin position="63"/>
        <end position="82"/>
    </location>
</feature>
<comment type="caution">
    <text evidence="2">The sequence shown here is derived from an EMBL/GenBank/DDBJ whole genome shotgun (WGS) entry which is preliminary data.</text>
</comment>
<feature type="region of interest" description="Disordered" evidence="1">
    <location>
        <begin position="51"/>
        <end position="91"/>
    </location>
</feature>
<gene>
    <name evidence="2" type="ORF">B296_00017264</name>
</gene>
<evidence type="ECO:0000256" key="1">
    <source>
        <dbReference type="SAM" id="MobiDB-lite"/>
    </source>
</evidence>
<dbReference type="AlphaFoldDB" id="A0A427AX58"/>
<proteinExistence type="predicted"/>
<name>A0A427AX58_ENSVE</name>
<evidence type="ECO:0000313" key="2">
    <source>
        <dbReference type="EMBL" id="RRT80839.1"/>
    </source>
</evidence>
<reference evidence="2 3" key="1">
    <citation type="journal article" date="2014" name="Agronomy (Basel)">
        <title>A Draft Genome Sequence for Ensete ventricosum, the Drought-Tolerant Tree Against Hunger.</title>
        <authorList>
            <person name="Harrison J."/>
            <person name="Moore K.A."/>
            <person name="Paszkiewicz K."/>
            <person name="Jones T."/>
            <person name="Grant M."/>
            <person name="Ambacheew D."/>
            <person name="Muzemil S."/>
            <person name="Studholme D.J."/>
        </authorList>
    </citation>
    <scope>NUCLEOTIDE SEQUENCE [LARGE SCALE GENOMIC DNA]</scope>
</reference>
<accession>A0A427AX58</accession>
<dbReference type="Proteomes" id="UP000287651">
    <property type="component" value="Unassembled WGS sequence"/>
</dbReference>
<feature type="region of interest" description="Disordered" evidence="1">
    <location>
        <begin position="123"/>
        <end position="144"/>
    </location>
</feature>
<evidence type="ECO:0000313" key="3">
    <source>
        <dbReference type="Proteomes" id="UP000287651"/>
    </source>
</evidence>
<dbReference type="EMBL" id="AMZH03001051">
    <property type="protein sequence ID" value="RRT80839.1"/>
    <property type="molecule type" value="Genomic_DNA"/>
</dbReference>
<feature type="compositionally biased region" description="Basic and acidic residues" evidence="1">
    <location>
        <begin position="123"/>
        <end position="133"/>
    </location>
</feature>
<organism evidence="2 3">
    <name type="scientific">Ensete ventricosum</name>
    <name type="common">Abyssinian banana</name>
    <name type="synonym">Musa ensete</name>
    <dbReference type="NCBI Taxonomy" id="4639"/>
    <lineage>
        <taxon>Eukaryota</taxon>
        <taxon>Viridiplantae</taxon>
        <taxon>Streptophyta</taxon>
        <taxon>Embryophyta</taxon>
        <taxon>Tracheophyta</taxon>
        <taxon>Spermatophyta</taxon>
        <taxon>Magnoliopsida</taxon>
        <taxon>Liliopsida</taxon>
        <taxon>Zingiberales</taxon>
        <taxon>Musaceae</taxon>
        <taxon>Ensete</taxon>
    </lineage>
</organism>
<sequence length="324" mass="37157">MREMKNTNKKIQLDEQYMALDLELPAEEFSGKQHRNVVLETYQESDLELTLATGSSTRRKETSPASDCGSSFSSSSTQSGASKRNSNRSGLFQVPEIDMRFNHERHIGFKIEEQMRQDGVKQHTWSRKNDMSTEVHGPGIDRTGRASIDHVKIPTHEGLKRSPESVDGRWWNKRRKGRRRDEDRGARVDGFAESQLACTNLDFGSRSIRIKPLDRPRILSARLNHERVTCGNLREGEACLRSSFGFRGSHPPAPTLAFPWLSCSVRRRPLPLLFAFGPARESYTRSLLKFPLFSRFASRLCGRRGLRRRRRRPGIYRKPGYIPT</sequence>